<sequence length="157" mass="16216">MPAAPAVPAAPDAPLGPARWDVLPGRPWAGLATGTHRLRLVQGANCRTTAALFAEWAGALAFPGYFGHNWDAFEECLNDALHPPGTDSAAPLLVLVADADALLADEPPRQLTTFLSILDASAAATPTTGSPLRVLFTTAPAAEAATADRLRSAARTV</sequence>
<comment type="caution">
    <text evidence="3">The sequence shown here is derived from an EMBL/GenBank/DDBJ whole genome shotgun (WGS) entry which is preliminary data.</text>
</comment>
<evidence type="ECO:0000259" key="2">
    <source>
        <dbReference type="Pfam" id="PF01337"/>
    </source>
</evidence>
<protein>
    <submittedName>
        <fullName evidence="3">Barstar family protein</fullName>
    </submittedName>
</protein>
<dbReference type="Pfam" id="PF01337">
    <property type="entry name" value="Barstar"/>
    <property type="match status" value="1"/>
</dbReference>
<evidence type="ECO:0000313" key="3">
    <source>
        <dbReference type="EMBL" id="MFC5668106.1"/>
    </source>
</evidence>
<evidence type="ECO:0000313" key="4">
    <source>
        <dbReference type="Proteomes" id="UP001595975"/>
    </source>
</evidence>
<dbReference type="SUPFAM" id="SSF52038">
    <property type="entry name" value="Barstar-related"/>
    <property type="match status" value="1"/>
</dbReference>
<name>A0ABW0XCJ4_9ACTN</name>
<keyword evidence="4" id="KW-1185">Reference proteome</keyword>
<organism evidence="3 4">
    <name type="scientific">Kitasatospora misakiensis</name>
    <dbReference type="NCBI Taxonomy" id="67330"/>
    <lineage>
        <taxon>Bacteria</taxon>
        <taxon>Bacillati</taxon>
        <taxon>Actinomycetota</taxon>
        <taxon>Actinomycetes</taxon>
        <taxon>Kitasatosporales</taxon>
        <taxon>Streptomycetaceae</taxon>
        <taxon>Kitasatospora</taxon>
    </lineage>
</organism>
<reference evidence="4" key="1">
    <citation type="journal article" date="2019" name="Int. J. Syst. Evol. Microbiol.">
        <title>The Global Catalogue of Microorganisms (GCM) 10K type strain sequencing project: providing services to taxonomists for standard genome sequencing and annotation.</title>
        <authorList>
            <consortium name="The Broad Institute Genomics Platform"/>
            <consortium name="The Broad Institute Genome Sequencing Center for Infectious Disease"/>
            <person name="Wu L."/>
            <person name="Ma J."/>
        </authorList>
    </citation>
    <scope>NUCLEOTIDE SEQUENCE [LARGE SCALE GENOMIC DNA]</scope>
    <source>
        <strain evidence="4">CGMCC 4.1437</strain>
    </source>
</reference>
<dbReference type="RefSeq" id="WP_380229754.1">
    <property type="nucleotide sequence ID" value="NZ_JBHSOF010000080.1"/>
</dbReference>
<comment type="similarity">
    <text evidence="1">Belongs to the barstar family.</text>
</comment>
<dbReference type="InterPro" id="IPR035905">
    <property type="entry name" value="Barstar-like_sf"/>
</dbReference>
<dbReference type="InterPro" id="IPR000468">
    <property type="entry name" value="Barstar"/>
</dbReference>
<dbReference type="EMBL" id="JBHSOF010000080">
    <property type="protein sequence ID" value="MFC5668106.1"/>
    <property type="molecule type" value="Genomic_DNA"/>
</dbReference>
<accession>A0ABW0XCJ4</accession>
<evidence type="ECO:0000256" key="1">
    <source>
        <dbReference type="ARBA" id="ARBA00006845"/>
    </source>
</evidence>
<dbReference type="Gene3D" id="3.30.370.10">
    <property type="entry name" value="Barstar-like"/>
    <property type="match status" value="1"/>
</dbReference>
<gene>
    <name evidence="3" type="ORF">ACFP3U_34715</name>
</gene>
<proteinExistence type="inferred from homology"/>
<dbReference type="Proteomes" id="UP001595975">
    <property type="component" value="Unassembled WGS sequence"/>
</dbReference>
<feature type="domain" description="Barstar (barnase inhibitor)" evidence="2">
    <location>
        <begin position="38"/>
        <end position="136"/>
    </location>
</feature>